<keyword evidence="7 9" id="KW-0472">Membrane</keyword>
<keyword evidence="5 9" id="KW-0812">Transmembrane</keyword>
<evidence type="ECO:0000256" key="7">
    <source>
        <dbReference type="ARBA" id="ARBA00023136"/>
    </source>
</evidence>
<feature type="transmembrane region" description="Helical" evidence="9">
    <location>
        <begin position="53"/>
        <end position="69"/>
    </location>
</feature>
<dbReference type="Pfam" id="PF20154">
    <property type="entry name" value="LNT_N"/>
    <property type="match status" value="1"/>
</dbReference>
<evidence type="ECO:0000256" key="4">
    <source>
        <dbReference type="ARBA" id="ARBA00022679"/>
    </source>
</evidence>
<dbReference type="SUPFAM" id="SSF56317">
    <property type="entry name" value="Carbon-nitrogen hydrolase"/>
    <property type="match status" value="1"/>
</dbReference>
<dbReference type="InterPro" id="IPR004563">
    <property type="entry name" value="Apolipo_AcylTrfase"/>
</dbReference>
<dbReference type="PROSITE" id="PS50263">
    <property type="entry name" value="CN_HYDROLASE"/>
    <property type="match status" value="1"/>
</dbReference>
<keyword evidence="8 9" id="KW-0012">Acyltransferase</keyword>
<dbReference type="PANTHER" id="PTHR38686">
    <property type="entry name" value="APOLIPOPROTEIN N-ACYLTRANSFERASE"/>
    <property type="match status" value="1"/>
</dbReference>
<feature type="transmembrane region" description="Helical" evidence="9">
    <location>
        <begin position="142"/>
        <end position="165"/>
    </location>
</feature>
<keyword evidence="6 9" id="KW-1133">Transmembrane helix</keyword>
<dbReference type="InterPro" id="IPR045378">
    <property type="entry name" value="LNT_N"/>
</dbReference>
<comment type="similarity">
    <text evidence="2 9">Belongs to the CN hydrolase family. Apolipoprotein N-acyltransferase subfamily.</text>
</comment>
<dbReference type="EMBL" id="QVLS01000005">
    <property type="protein sequence ID" value="RFP79124.1"/>
    <property type="molecule type" value="Genomic_DNA"/>
</dbReference>
<dbReference type="GO" id="GO:0005886">
    <property type="term" value="C:plasma membrane"/>
    <property type="evidence" value="ECO:0007669"/>
    <property type="project" value="UniProtKB-SubCell"/>
</dbReference>
<keyword evidence="12" id="KW-1185">Reference proteome</keyword>
<dbReference type="InterPro" id="IPR036526">
    <property type="entry name" value="C-N_Hydrolase_sf"/>
</dbReference>
<dbReference type="Pfam" id="PF00795">
    <property type="entry name" value="CN_hydrolase"/>
    <property type="match status" value="1"/>
</dbReference>
<evidence type="ECO:0000256" key="5">
    <source>
        <dbReference type="ARBA" id="ARBA00022692"/>
    </source>
</evidence>
<dbReference type="NCBIfam" id="TIGR00546">
    <property type="entry name" value="lnt"/>
    <property type="match status" value="1"/>
</dbReference>
<dbReference type="RefSeq" id="WP_116958598.1">
    <property type="nucleotide sequence ID" value="NZ_QVLS01000005.1"/>
</dbReference>
<name>A0A372EJN0_9BURK</name>
<protein>
    <recommendedName>
        <fullName evidence="9">Apolipoprotein N-acyltransferase</fullName>
        <shortName evidence="9">ALP N-acyltransferase</shortName>
        <ecNumber evidence="9">2.3.1.269</ecNumber>
    </recommendedName>
</protein>
<feature type="transmembrane region" description="Helical" evidence="9">
    <location>
        <begin position="571"/>
        <end position="593"/>
    </location>
</feature>
<accession>A0A372EJN0</accession>
<gene>
    <name evidence="9" type="primary">lnt</name>
    <name evidence="11" type="ORF">DY262_09030</name>
</gene>
<feature type="domain" description="CN hydrolase" evidence="10">
    <location>
        <begin position="292"/>
        <end position="557"/>
    </location>
</feature>
<comment type="function">
    <text evidence="9">Catalyzes the phospholipid dependent N-acylation of the N-terminal cysteine of apolipoprotein, the last step in lipoprotein maturation.</text>
</comment>
<evidence type="ECO:0000256" key="6">
    <source>
        <dbReference type="ARBA" id="ARBA00022989"/>
    </source>
</evidence>
<evidence type="ECO:0000259" key="10">
    <source>
        <dbReference type="PROSITE" id="PS50263"/>
    </source>
</evidence>
<organism evidence="11 12">
    <name type="scientific">Hydrogenophaga borbori</name>
    <dbReference type="NCBI Taxonomy" id="2294117"/>
    <lineage>
        <taxon>Bacteria</taxon>
        <taxon>Pseudomonadati</taxon>
        <taxon>Pseudomonadota</taxon>
        <taxon>Betaproteobacteria</taxon>
        <taxon>Burkholderiales</taxon>
        <taxon>Comamonadaceae</taxon>
        <taxon>Hydrogenophaga</taxon>
    </lineage>
</organism>
<dbReference type="Proteomes" id="UP000261931">
    <property type="component" value="Unassembled WGS sequence"/>
</dbReference>
<feature type="transmembrane region" description="Helical" evidence="9">
    <location>
        <begin position="185"/>
        <end position="214"/>
    </location>
</feature>
<sequence>MTRRPPGRGSRLAGLLFFWVCLLGGLGQAAAIAWPSAAWVPPGLVPGQPSGGLQIVSLALLVFALQFATRVGQAMWRGWLFATAWLAGSFWWLFISMNTYGGLPAWLAALAVLALAGALALYYALAVGFLCAWAPLARSAQALMFAAAWTLAELARGQLFTGFPWGAGGYAQVDLMAPWAPLVGVYGMGFIAAILAYVLASVLTWAVHAALAWMRQPVRPVPVRAAGGVYVSTPPTARVQARHWSPFTVARGALAWLVVLLLVISCLGGGERWRGLGQAETAGTGPLRVWLLQGNIPQDQKFVPGTGVAQALEWYPRQMREGIAAASARADGPQLIVAPETAVPLLPEQLGAAFWQPLLQPIAEQAGPGAAAVLTGLPLGSLESGYTNSTWGFTPAAARRALANAQSPEVHRYDKHHLVPFGEFIPPFFRWFTQMMNIPLGDFARGALPQAPWTWAGQRIAPNICYEDLFGEEIAAGFTTAEGAPTVLVNLSNIAWFGDSIAIDQHLQISRLRALEFGRPMLRATNTGATAAIDHRGVVTQRLPRLERGRLEATVEGRSGLTPYAQWTARWGLMPLWVVCGALLLVIASLRQLGRRGGRTRRR</sequence>
<comment type="caution">
    <text evidence="11">The sequence shown here is derived from an EMBL/GenBank/DDBJ whole genome shotgun (WGS) entry which is preliminary data.</text>
</comment>
<evidence type="ECO:0000256" key="8">
    <source>
        <dbReference type="ARBA" id="ARBA00023315"/>
    </source>
</evidence>
<feature type="transmembrane region" description="Helical" evidence="9">
    <location>
        <begin position="106"/>
        <end position="130"/>
    </location>
</feature>
<evidence type="ECO:0000256" key="9">
    <source>
        <dbReference type="HAMAP-Rule" id="MF_01148"/>
    </source>
</evidence>
<dbReference type="Gene3D" id="3.60.110.10">
    <property type="entry name" value="Carbon-nitrogen hydrolase"/>
    <property type="match status" value="1"/>
</dbReference>
<dbReference type="UniPathway" id="UPA00666"/>
<dbReference type="PANTHER" id="PTHR38686:SF1">
    <property type="entry name" value="APOLIPOPROTEIN N-ACYLTRANSFERASE"/>
    <property type="match status" value="1"/>
</dbReference>
<feature type="transmembrane region" description="Helical" evidence="9">
    <location>
        <begin position="248"/>
        <end position="270"/>
    </location>
</feature>
<comment type="subcellular location">
    <subcellularLocation>
        <location evidence="1 9">Cell membrane</location>
        <topology evidence="1 9">Multi-pass membrane protein</topology>
    </subcellularLocation>
</comment>
<evidence type="ECO:0000256" key="2">
    <source>
        <dbReference type="ARBA" id="ARBA00010065"/>
    </source>
</evidence>
<evidence type="ECO:0000256" key="3">
    <source>
        <dbReference type="ARBA" id="ARBA00022475"/>
    </source>
</evidence>
<keyword evidence="4 9" id="KW-0808">Transferase</keyword>
<comment type="catalytic activity">
    <reaction evidence="9">
        <text>N-terminal S-1,2-diacyl-sn-glyceryl-L-cysteinyl-[lipoprotein] + a glycerophospholipid = N-acyl-S-1,2-diacyl-sn-glyceryl-L-cysteinyl-[lipoprotein] + a 2-acyl-sn-glycero-3-phospholipid + H(+)</text>
        <dbReference type="Rhea" id="RHEA:48228"/>
        <dbReference type="Rhea" id="RHEA-COMP:14681"/>
        <dbReference type="Rhea" id="RHEA-COMP:14684"/>
        <dbReference type="ChEBI" id="CHEBI:15378"/>
        <dbReference type="ChEBI" id="CHEBI:136912"/>
        <dbReference type="ChEBI" id="CHEBI:140656"/>
        <dbReference type="ChEBI" id="CHEBI:140657"/>
        <dbReference type="ChEBI" id="CHEBI:140660"/>
        <dbReference type="EC" id="2.3.1.269"/>
    </reaction>
</comment>
<reference evidence="11 12" key="1">
    <citation type="submission" date="2018-08" db="EMBL/GenBank/DDBJ databases">
        <title>Hydrogenophaga sp. LA-38 isolated from sludge.</title>
        <authorList>
            <person name="Im W.-T."/>
        </authorList>
    </citation>
    <scope>NUCLEOTIDE SEQUENCE [LARGE SCALE GENOMIC DNA]</scope>
    <source>
        <strain evidence="11 12">LA-38</strain>
    </source>
</reference>
<evidence type="ECO:0000313" key="12">
    <source>
        <dbReference type="Proteomes" id="UP000261931"/>
    </source>
</evidence>
<dbReference type="GO" id="GO:0016410">
    <property type="term" value="F:N-acyltransferase activity"/>
    <property type="evidence" value="ECO:0007669"/>
    <property type="project" value="UniProtKB-UniRule"/>
</dbReference>
<keyword evidence="3 9" id="KW-1003">Cell membrane</keyword>
<dbReference type="InterPro" id="IPR003010">
    <property type="entry name" value="C-N_Hydrolase"/>
</dbReference>
<comment type="pathway">
    <text evidence="9">Protein modification; lipoprotein biosynthesis (N-acyl transfer).</text>
</comment>
<dbReference type="GO" id="GO:0042158">
    <property type="term" value="P:lipoprotein biosynthetic process"/>
    <property type="evidence" value="ECO:0007669"/>
    <property type="project" value="UniProtKB-UniRule"/>
</dbReference>
<feature type="transmembrane region" description="Helical" evidence="9">
    <location>
        <begin position="76"/>
        <end position="94"/>
    </location>
</feature>
<proteinExistence type="inferred from homology"/>
<dbReference type="EC" id="2.3.1.269" evidence="9"/>
<dbReference type="CDD" id="cd07571">
    <property type="entry name" value="ALP_N-acyl_transferase"/>
    <property type="match status" value="1"/>
</dbReference>
<keyword evidence="11" id="KW-0449">Lipoprotein</keyword>
<evidence type="ECO:0000313" key="11">
    <source>
        <dbReference type="EMBL" id="RFP79124.1"/>
    </source>
</evidence>
<dbReference type="HAMAP" id="MF_01148">
    <property type="entry name" value="Lnt"/>
    <property type="match status" value="1"/>
</dbReference>
<dbReference type="AlphaFoldDB" id="A0A372EJN0"/>
<evidence type="ECO:0000256" key="1">
    <source>
        <dbReference type="ARBA" id="ARBA00004651"/>
    </source>
</evidence>